<keyword evidence="3" id="KW-0804">Transcription</keyword>
<evidence type="ECO:0000256" key="2">
    <source>
        <dbReference type="ARBA" id="ARBA00023125"/>
    </source>
</evidence>
<keyword evidence="7" id="KW-1185">Reference proteome</keyword>
<feature type="domain" description="HTH crp-type" evidence="5">
    <location>
        <begin position="161"/>
        <end position="230"/>
    </location>
</feature>
<evidence type="ECO:0000259" key="4">
    <source>
        <dbReference type="PROSITE" id="PS50042"/>
    </source>
</evidence>
<dbReference type="InterPro" id="IPR018335">
    <property type="entry name" value="Tscrpt_reg_HTH_Crp-type_CS"/>
</dbReference>
<dbReference type="OrthoDB" id="8565101at2"/>
<dbReference type="SMART" id="SM00100">
    <property type="entry name" value="cNMP"/>
    <property type="match status" value="1"/>
</dbReference>
<evidence type="ECO:0000256" key="3">
    <source>
        <dbReference type="ARBA" id="ARBA00023163"/>
    </source>
</evidence>
<keyword evidence="2" id="KW-0238">DNA-binding</keyword>
<dbReference type="InterPro" id="IPR018490">
    <property type="entry name" value="cNMP-bd_dom_sf"/>
</dbReference>
<dbReference type="GO" id="GO:0005829">
    <property type="term" value="C:cytosol"/>
    <property type="evidence" value="ECO:0007669"/>
    <property type="project" value="TreeGrafter"/>
</dbReference>
<dbReference type="PRINTS" id="PR00034">
    <property type="entry name" value="HTHCRP"/>
</dbReference>
<dbReference type="SUPFAM" id="SSF51206">
    <property type="entry name" value="cAMP-binding domain-like"/>
    <property type="match status" value="1"/>
</dbReference>
<dbReference type="PANTHER" id="PTHR24567:SF28">
    <property type="entry name" value="LISTERIOLYSIN REGULATORY PROTEIN"/>
    <property type="match status" value="1"/>
</dbReference>
<dbReference type="Proteomes" id="UP000239326">
    <property type="component" value="Chromosome"/>
</dbReference>
<dbReference type="Pfam" id="PF13545">
    <property type="entry name" value="HTH_Crp_2"/>
    <property type="match status" value="1"/>
</dbReference>
<accession>A0A2S0N0Y9</accession>
<dbReference type="SMART" id="SM00419">
    <property type="entry name" value="HTH_CRP"/>
    <property type="match status" value="1"/>
</dbReference>
<protein>
    <submittedName>
        <fullName evidence="6">Crp/Fnr family transcriptional regulator</fullName>
    </submittedName>
</protein>
<dbReference type="InterPro" id="IPR050397">
    <property type="entry name" value="Env_Response_Regulators"/>
</dbReference>
<dbReference type="CDD" id="cd00038">
    <property type="entry name" value="CAP_ED"/>
    <property type="match status" value="1"/>
</dbReference>
<proteinExistence type="predicted"/>
<dbReference type="InterPro" id="IPR036388">
    <property type="entry name" value="WH-like_DNA-bd_sf"/>
</dbReference>
<evidence type="ECO:0000256" key="1">
    <source>
        <dbReference type="ARBA" id="ARBA00023015"/>
    </source>
</evidence>
<keyword evidence="1" id="KW-0805">Transcription regulation</keyword>
<evidence type="ECO:0000313" key="6">
    <source>
        <dbReference type="EMBL" id="AVO41707.1"/>
    </source>
</evidence>
<dbReference type="EMBL" id="CP027669">
    <property type="protein sequence ID" value="AVO41707.1"/>
    <property type="molecule type" value="Genomic_DNA"/>
</dbReference>
<dbReference type="SUPFAM" id="SSF46785">
    <property type="entry name" value="Winged helix' DNA-binding domain"/>
    <property type="match status" value="1"/>
</dbReference>
<sequence length="235" mass="26010">MNYPNAAASDTSIIRAPKSLCVSRVPIFNHLPADELRSIAGKSKMRVFERGAFIHHAGDESNQLFIIHRGRVKVYRLSEGGKEQLVRILEPGAFTGELALFCDSRHDSYAEAMEQSAICVIGREDFNKLVLRYPAIGLHVMAELALRLGASETQTAVIATTPVNERIGLYLASLSEKANSLSITLPMSRKDLASYLGTTPETISRRFAEFEEAHWIAQSGQRKIDILDLDALLLL</sequence>
<dbReference type="Pfam" id="PF00027">
    <property type="entry name" value="cNMP_binding"/>
    <property type="match status" value="1"/>
</dbReference>
<dbReference type="PROSITE" id="PS00042">
    <property type="entry name" value="HTH_CRP_1"/>
    <property type="match status" value="1"/>
</dbReference>
<dbReference type="InterPro" id="IPR036390">
    <property type="entry name" value="WH_DNA-bd_sf"/>
</dbReference>
<dbReference type="PROSITE" id="PS50042">
    <property type="entry name" value="CNMP_BINDING_3"/>
    <property type="match status" value="1"/>
</dbReference>
<name>A0A2S0N0Y9_9BURK</name>
<dbReference type="AlphaFoldDB" id="A0A2S0N0Y9"/>
<dbReference type="Gene3D" id="2.60.120.10">
    <property type="entry name" value="Jelly Rolls"/>
    <property type="match status" value="1"/>
</dbReference>
<dbReference type="PANTHER" id="PTHR24567">
    <property type="entry name" value="CRP FAMILY TRANSCRIPTIONAL REGULATORY PROTEIN"/>
    <property type="match status" value="1"/>
</dbReference>
<dbReference type="GO" id="GO:0003700">
    <property type="term" value="F:DNA-binding transcription factor activity"/>
    <property type="evidence" value="ECO:0007669"/>
    <property type="project" value="InterPro"/>
</dbReference>
<dbReference type="InterPro" id="IPR000595">
    <property type="entry name" value="cNMP-bd_dom"/>
</dbReference>
<organism evidence="6 7">
    <name type="scientific">Simplicispira suum</name>
    <dbReference type="NCBI Taxonomy" id="2109915"/>
    <lineage>
        <taxon>Bacteria</taxon>
        <taxon>Pseudomonadati</taxon>
        <taxon>Pseudomonadota</taxon>
        <taxon>Betaproteobacteria</taxon>
        <taxon>Burkholderiales</taxon>
        <taxon>Comamonadaceae</taxon>
        <taxon>Simplicispira</taxon>
    </lineage>
</organism>
<reference evidence="6 7" key="1">
    <citation type="submission" date="2018-03" db="EMBL/GenBank/DDBJ databases">
        <title>Genome sequencing of Simplicispira sp.</title>
        <authorList>
            <person name="Kim S.-J."/>
            <person name="Heo J."/>
            <person name="Kwon S.-W."/>
        </authorList>
    </citation>
    <scope>NUCLEOTIDE SEQUENCE [LARGE SCALE GENOMIC DNA]</scope>
    <source>
        <strain evidence="6 7">SC1-8</strain>
    </source>
</reference>
<gene>
    <name evidence="6" type="ORF">C6571_10795</name>
</gene>
<evidence type="ECO:0000259" key="5">
    <source>
        <dbReference type="PROSITE" id="PS51063"/>
    </source>
</evidence>
<dbReference type="InterPro" id="IPR014710">
    <property type="entry name" value="RmlC-like_jellyroll"/>
</dbReference>
<dbReference type="PROSITE" id="PS51063">
    <property type="entry name" value="HTH_CRP_2"/>
    <property type="match status" value="1"/>
</dbReference>
<dbReference type="Gene3D" id="1.10.10.10">
    <property type="entry name" value="Winged helix-like DNA-binding domain superfamily/Winged helix DNA-binding domain"/>
    <property type="match status" value="1"/>
</dbReference>
<dbReference type="RefSeq" id="WP_106446684.1">
    <property type="nucleotide sequence ID" value="NZ_CP027669.1"/>
</dbReference>
<dbReference type="InterPro" id="IPR012318">
    <property type="entry name" value="HTH_CRP"/>
</dbReference>
<dbReference type="KEGG" id="simp:C6571_10795"/>
<feature type="domain" description="Cyclic nucleotide-binding" evidence="4">
    <location>
        <begin position="27"/>
        <end position="147"/>
    </location>
</feature>
<dbReference type="GO" id="GO:0003677">
    <property type="term" value="F:DNA binding"/>
    <property type="evidence" value="ECO:0007669"/>
    <property type="project" value="UniProtKB-KW"/>
</dbReference>
<evidence type="ECO:0000313" key="7">
    <source>
        <dbReference type="Proteomes" id="UP000239326"/>
    </source>
</evidence>